<dbReference type="Pfam" id="PF14602">
    <property type="entry name" value="Hexapep_2"/>
    <property type="match status" value="1"/>
</dbReference>
<dbReference type="InterPro" id="IPR011004">
    <property type="entry name" value="Trimer_LpxA-like_sf"/>
</dbReference>
<dbReference type="AlphaFoldDB" id="A0A918SYI0"/>
<dbReference type="InterPro" id="IPR001451">
    <property type="entry name" value="Hexapep"/>
</dbReference>
<evidence type="ECO:0000313" key="6">
    <source>
        <dbReference type="Proteomes" id="UP000646426"/>
    </source>
</evidence>
<dbReference type="PANTHER" id="PTHR43300:SF4">
    <property type="entry name" value="ACYL-[ACYL-CARRIER-PROTEIN]--UDP-N-ACETYLGLUCOSAMINE O-ACYLTRANSFERASE"/>
    <property type="match status" value="1"/>
</dbReference>
<dbReference type="EMBL" id="BMYD01000002">
    <property type="protein sequence ID" value="GHA78688.1"/>
    <property type="molecule type" value="Genomic_DNA"/>
</dbReference>
<evidence type="ECO:0000256" key="4">
    <source>
        <dbReference type="ARBA" id="ARBA00023315"/>
    </source>
</evidence>
<keyword evidence="4" id="KW-0012">Acyltransferase</keyword>
<comment type="caution">
    <text evidence="5">The sequence shown here is derived from an EMBL/GenBank/DDBJ whole genome shotgun (WGS) entry which is preliminary data.</text>
</comment>
<keyword evidence="2" id="KW-0808">Transferase</keyword>
<evidence type="ECO:0000256" key="3">
    <source>
        <dbReference type="ARBA" id="ARBA00022737"/>
    </source>
</evidence>
<evidence type="ECO:0000313" key="5">
    <source>
        <dbReference type="EMBL" id="GHA78688.1"/>
    </source>
</evidence>
<dbReference type="InterPro" id="IPR050179">
    <property type="entry name" value="Trans_hexapeptide_repeat"/>
</dbReference>
<organism evidence="5 6">
    <name type="scientific">Cognatilysobacter bugurensis</name>
    <dbReference type="NCBI Taxonomy" id="543356"/>
    <lineage>
        <taxon>Bacteria</taxon>
        <taxon>Pseudomonadati</taxon>
        <taxon>Pseudomonadota</taxon>
        <taxon>Gammaproteobacteria</taxon>
        <taxon>Lysobacterales</taxon>
        <taxon>Lysobacteraceae</taxon>
        <taxon>Cognatilysobacter</taxon>
    </lineage>
</organism>
<dbReference type="PANTHER" id="PTHR43300">
    <property type="entry name" value="ACETYLTRANSFERASE"/>
    <property type="match status" value="1"/>
</dbReference>
<dbReference type="PROSITE" id="PS00101">
    <property type="entry name" value="HEXAPEP_TRANSFERASES"/>
    <property type="match status" value="2"/>
</dbReference>
<comment type="similarity">
    <text evidence="1">Belongs to the transferase hexapeptide repeat family.</text>
</comment>
<evidence type="ECO:0000256" key="1">
    <source>
        <dbReference type="ARBA" id="ARBA00007274"/>
    </source>
</evidence>
<evidence type="ECO:0008006" key="7">
    <source>
        <dbReference type="Google" id="ProtNLM"/>
    </source>
</evidence>
<accession>A0A918SYI0</accession>
<dbReference type="CDD" id="cd03358">
    <property type="entry name" value="LbH_WxcM_N_like"/>
    <property type="match status" value="1"/>
</dbReference>
<proteinExistence type="inferred from homology"/>
<gene>
    <name evidence="5" type="ORF">GCM10007067_15020</name>
</gene>
<dbReference type="Proteomes" id="UP000646426">
    <property type="component" value="Unassembled WGS sequence"/>
</dbReference>
<sequence length="239" mass="24184">MTTVHALALCEADAVGEGSRIDAFAVVRAGARLGRGVIVHPHAVIEAGAVLGDGVEVFPGAYVGKPARGSAALAREVGGGGETRIGNGCVIGPHAVIYHDVALGADCLVGDAASIREGCRIGRKVVVGRHVTLNYNVELGDGVKLMDHAWLCGNQKVGEGAFVSGLVGTANDNAMGRDGYIDEDIRGPEIGAHARIGLGALLLPRVRIGEGATVAAGAVVTKDVPDGAAVRGLPARPVE</sequence>
<reference evidence="5" key="1">
    <citation type="journal article" date="2014" name="Int. J. Syst. Evol. Microbiol.">
        <title>Complete genome sequence of Corynebacterium casei LMG S-19264T (=DSM 44701T), isolated from a smear-ripened cheese.</title>
        <authorList>
            <consortium name="US DOE Joint Genome Institute (JGI-PGF)"/>
            <person name="Walter F."/>
            <person name="Albersmeier A."/>
            <person name="Kalinowski J."/>
            <person name="Ruckert C."/>
        </authorList>
    </citation>
    <scope>NUCLEOTIDE SEQUENCE</scope>
    <source>
        <strain evidence="5">KCTC 23077</strain>
    </source>
</reference>
<evidence type="ECO:0000256" key="2">
    <source>
        <dbReference type="ARBA" id="ARBA00022679"/>
    </source>
</evidence>
<dbReference type="RefSeq" id="WP_189455017.1">
    <property type="nucleotide sequence ID" value="NZ_BMYD01000002.1"/>
</dbReference>
<dbReference type="GO" id="GO:0016746">
    <property type="term" value="F:acyltransferase activity"/>
    <property type="evidence" value="ECO:0007669"/>
    <property type="project" value="UniProtKB-KW"/>
</dbReference>
<dbReference type="Pfam" id="PF00132">
    <property type="entry name" value="Hexapep"/>
    <property type="match status" value="2"/>
</dbReference>
<dbReference type="SUPFAM" id="SSF51161">
    <property type="entry name" value="Trimeric LpxA-like enzymes"/>
    <property type="match status" value="1"/>
</dbReference>
<keyword evidence="3" id="KW-0677">Repeat</keyword>
<keyword evidence="6" id="KW-1185">Reference proteome</keyword>
<name>A0A918SYI0_9GAMM</name>
<dbReference type="Gene3D" id="2.160.10.10">
    <property type="entry name" value="Hexapeptide repeat proteins"/>
    <property type="match status" value="1"/>
</dbReference>
<dbReference type="InterPro" id="IPR018357">
    <property type="entry name" value="Hexapep_transf_CS"/>
</dbReference>
<protein>
    <recommendedName>
        <fullName evidence="7">Transferase</fullName>
    </recommendedName>
</protein>
<reference evidence="5" key="2">
    <citation type="submission" date="2020-09" db="EMBL/GenBank/DDBJ databases">
        <authorList>
            <person name="Sun Q."/>
            <person name="Kim S."/>
        </authorList>
    </citation>
    <scope>NUCLEOTIDE SEQUENCE</scope>
    <source>
        <strain evidence="5">KCTC 23077</strain>
    </source>
</reference>